<dbReference type="InterPro" id="IPR049492">
    <property type="entry name" value="BD-FAE-like_dom"/>
</dbReference>
<proteinExistence type="predicted"/>
<dbReference type="Gene3D" id="3.40.50.1820">
    <property type="entry name" value="alpha/beta hydrolase"/>
    <property type="match status" value="1"/>
</dbReference>
<dbReference type="OrthoDB" id="408631at2759"/>
<dbReference type="Pfam" id="PF20434">
    <property type="entry name" value="BD-FAE"/>
    <property type="match status" value="1"/>
</dbReference>
<name>A0A427Y4H3_9TREE</name>
<reference evidence="3 4" key="1">
    <citation type="submission" date="2018-11" db="EMBL/GenBank/DDBJ databases">
        <title>Genome sequence of Apiotrichum porosum DSM 27194.</title>
        <authorList>
            <person name="Aliyu H."/>
            <person name="Gorte O."/>
            <person name="Ochsenreither K."/>
        </authorList>
    </citation>
    <scope>NUCLEOTIDE SEQUENCE [LARGE SCALE GENOMIC DNA]</scope>
    <source>
        <strain evidence="3 4">DSM 27194</strain>
    </source>
</reference>
<dbReference type="PANTHER" id="PTHR48081">
    <property type="entry name" value="AB HYDROLASE SUPERFAMILY PROTEIN C4A8.06C"/>
    <property type="match status" value="1"/>
</dbReference>
<evidence type="ECO:0000313" key="3">
    <source>
        <dbReference type="EMBL" id="RSH85981.1"/>
    </source>
</evidence>
<evidence type="ECO:0000259" key="2">
    <source>
        <dbReference type="Pfam" id="PF20434"/>
    </source>
</evidence>
<dbReference type="GeneID" id="39588711"/>
<feature type="domain" description="BD-FAE-like" evidence="2">
    <location>
        <begin position="32"/>
        <end position="178"/>
    </location>
</feature>
<dbReference type="STRING" id="105984.A0A427Y4H3"/>
<gene>
    <name evidence="3" type="ORF">EHS24_004168</name>
</gene>
<dbReference type="GO" id="GO:0016787">
    <property type="term" value="F:hydrolase activity"/>
    <property type="evidence" value="ECO:0007669"/>
    <property type="project" value="UniProtKB-KW"/>
</dbReference>
<accession>A0A427Y4H3</accession>
<organism evidence="3 4">
    <name type="scientific">Apiotrichum porosum</name>
    <dbReference type="NCBI Taxonomy" id="105984"/>
    <lineage>
        <taxon>Eukaryota</taxon>
        <taxon>Fungi</taxon>
        <taxon>Dikarya</taxon>
        <taxon>Basidiomycota</taxon>
        <taxon>Agaricomycotina</taxon>
        <taxon>Tremellomycetes</taxon>
        <taxon>Trichosporonales</taxon>
        <taxon>Trichosporonaceae</taxon>
        <taxon>Apiotrichum</taxon>
    </lineage>
</organism>
<dbReference type="Proteomes" id="UP000279236">
    <property type="component" value="Unassembled WGS sequence"/>
</dbReference>
<dbReference type="RefSeq" id="XP_028478766.1">
    <property type="nucleotide sequence ID" value="XM_028619794.1"/>
</dbReference>
<evidence type="ECO:0000256" key="1">
    <source>
        <dbReference type="ARBA" id="ARBA00022801"/>
    </source>
</evidence>
<sequence length="342" mass="36763">MPDLVLDSSALTPDLRVCFKPLDNVQGGGCHLEVYTVPDASKPTPVVLMMHGGGWTMGGPTSIPYAQVRWLREHGIAAASVEYRMVPHVKMKDMREDCLDAFRFAQSGLNVALAAANLSTVDPTRIGAWGASAGGTLVLFLGADVGDLVASDNTIPPLRAIIPTYPLADFHRFEPGGEHAEDKFDEVCAADPDFKAKYDALLADKCQVSAAWTTEEQTPTPELARRWEFSHQALHNGTLVPLLFDSMPLSPAASPLGALSARMPPTFVVVAEADQLIPPSQSYAVVEKLKSLGVDAAAGAGKDLPHGLAEMLPHQPAWPAGNKWWEDAIEPSLVFMSKYLSN</sequence>
<keyword evidence="4" id="KW-1185">Reference proteome</keyword>
<dbReference type="SUPFAM" id="SSF53474">
    <property type="entry name" value="alpha/beta-Hydrolases"/>
    <property type="match status" value="1"/>
</dbReference>
<dbReference type="EMBL" id="RSCE01000002">
    <property type="protein sequence ID" value="RSH85981.1"/>
    <property type="molecule type" value="Genomic_DNA"/>
</dbReference>
<protein>
    <recommendedName>
        <fullName evidence="2">BD-FAE-like domain-containing protein</fullName>
    </recommendedName>
</protein>
<evidence type="ECO:0000313" key="4">
    <source>
        <dbReference type="Proteomes" id="UP000279236"/>
    </source>
</evidence>
<dbReference type="InterPro" id="IPR050300">
    <property type="entry name" value="GDXG_lipolytic_enzyme"/>
</dbReference>
<comment type="caution">
    <text evidence="3">The sequence shown here is derived from an EMBL/GenBank/DDBJ whole genome shotgun (WGS) entry which is preliminary data.</text>
</comment>
<keyword evidence="1" id="KW-0378">Hydrolase</keyword>
<dbReference type="InterPro" id="IPR029058">
    <property type="entry name" value="AB_hydrolase_fold"/>
</dbReference>
<dbReference type="AlphaFoldDB" id="A0A427Y4H3"/>